<evidence type="ECO:0000256" key="3">
    <source>
        <dbReference type="SAM" id="Phobius"/>
    </source>
</evidence>
<dbReference type="OrthoDB" id="623670at2759"/>
<evidence type="ECO:0000313" key="5">
    <source>
        <dbReference type="Proteomes" id="UP000275078"/>
    </source>
</evidence>
<organism evidence="4 5">
    <name type="scientific">Ascobolus immersus RN42</name>
    <dbReference type="NCBI Taxonomy" id="1160509"/>
    <lineage>
        <taxon>Eukaryota</taxon>
        <taxon>Fungi</taxon>
        <taxon>Dikarya</taxon>
        <taxon>Ascomycota</taxon>
        <taxon>Pezizomycotina</taxon>
        <taxon>Pezizomycetes</taxon>
        <taxon>Pezizales</taxon>
        <taxon>Ascobolaceae</taxon>
        <taxon>Ascobolus</taxon>
    </lineage>
</organism>
<keyword evidence="5" id="KW-1185">Reference proteome</keyword>
<reference evidence="4 5" key="1">
    <citation type="journal article" date="2018" name="Nat. Ecol. Evol.">
        <title>Pezizomycetes genomes reveal the molecular basis of ectomycorrhizal truffle lifestyle.</title>
        <authorList>
            <person name="Murat C."/>
            <person name="Payen T."/>
            <person name="Noel B."/>
            <person name="Kuo A."/>
            <person name="Morin E."/>
            <person name="Chen J."/>
            <person name="Kohler A."/>
            <person name="Krizsan K."/>
            <person name="Balestrini R."/>
            <person name="Da Silva C."/>
            <person name="Montanini B."/>
            <person name="Hainaut M."/>
            <person name="Levati E."/>
            <person name="Barry K.W."/>
            <person name="Belfiori B."/>
            <person name="Cichocki N."/>
            <person name="Clum A."/>
            <person name="Dockter R.B."/>
            <person name="Fauchery L."/>
            <person name="Guy J."/>
            <person name="Iotti M."/>
            <person name="Le Tacon F."/>
            <person name="Lindquist E.A."/>
            <person name="Lipzen A."/>
            <person name="Malagnac F."/>
            <person name="Mello A."/>
            <person name="Molinier V."/>
            <person name="Miyauchi S."/>
            <person name="Poulain J."/>
            <person name="Riccioni C."/>
            <person name="Rubini A."/>
            <person name="Sitrit Y."/>
            <person name="Splivallo R."/>
            <person name="Traeger S."/>
            <person name="Wang M."/>
            <person name="Zifcakova L."/>
            <person name="Wipf D."/>
            <person name="Zambonelli A."/>
            <person name="Paolocci F."/>
            <person name="Nowrousian M."/>
            <person name="Ottonello S."/>
            <person name="Baldrian P."/>
            <person name="Spatafora J.W."/>
            <person name="Henrissat B."/>
            <person name="Nagy L.G."/>
            <person name="Aury J.M."/>
            <person name="Wincker P."/>
            <person name="Grigoriev I.V."/>
            <person name="Bonfante P."/>
            <person name="Martin F.M."/>
        </authorList>
    </citation>
    <scope>NUCLEOTIDE SEQUENCE [LARGE SCALE GENOMIC DNA]</scope>
    <source>
        <strain evidence="4 5">RN42</strain>
    </source>
</reference>
<evidence type="ECO:0000313" key="4">
    <source>
        <dbReference type="EMBL" id="RPA74629.1"/>
    </source>
</evidence>
<evidence type="ECO:0008006" key="6">
    <source>
        <dbReference type="Google" id="ProtNLM"/>
    </source>
</evidence>
<sequence>MSQAPADPEKALTTTPDLKKDDPSILTNVRDTAGSGSDSEDEAGKAPKRTFTIRIPIPTFAWLTTPAWATKLSDKLPTPFPGREKIAGLKRKTFFRIVGAALLVLLIIIIAVPAGLAAKKAKSKGHYIPLPTNREAHTGTATYYAPGLGACGHFHSESFPVIALGHETFDAARALYPADEMGANGGACGKKIRLYRMLRPGEGPGSWIYDEAVKGGLAGRNVSVEGVVGDRCPGCGPTDLDLGPGLFREIATESMGRVGIRWAFVD</sequence>
<dbReference type="STRING" id="1160509.A0A3N4HLI9"/>
<dbReference type="Gene3D" id="2.40.40.10">
    <property type="entry name" value="RlpA-like domain"/>
    <property type="match status" value="1"/>
</dbReference>
<protein>
    <recommendedName>
        <fullName evidence="6">RlpA-like protein double-psi beta-barrel domain-containing protein</fullName>
    </recommendedName>
</protein>
<dbReference type="InterPro" id="IPR036908">
    <property type="entry name" value="RlpA-like_sf"/>
</dbReference>
<proteinExistence type="predicted"/>
<keyword evidence="1" id="KW-0732">Signal</keyword>
<dbReference type="AlphaFoldDB" id="A0A3N4HLI9"/>
<dbReference type="Proteomes" id="UP000275078">
    <property type="component" value="Unassembled WGS sequence"/>
</dbReference>
<name>A0A3N4HLI9_ASCIM</name>
<dbReference type="InterPro" id="IPR051477">
    <property type="entry name" value="Expansin_CellWall"/>
</dbReference>
<dbReference type="SUPFAM" id="SSF50685">
    <property type="entry name" value="Barwin-like endoglucanases"/>
    <property type="match status" value="1"/>
</dbReference>
<dbReference type="PANTHER" id="PTHR31836:SF27">
    <property type="entry name" value="RLPA-LIKE PROTEIN DOUBLE-PSI BETA-BARREL DOMAIN-CONTAINING PROTEIN"/>
    <property type="match status" value="1"/>
</dbReference>
<evidence type="ECO:0000256" key="1">
    <source>
        <dbReference type="ARBA" id="ARBA00022729"/>
    </source>
</evidence>
<evidence type="ECO:0000256" key="2">
    <source>
        <dbReference type="SAM" id="MobiDB-lite"/>
    </source>
</evidence>
<dbReference type="CDD" id="cd22191">
    <property type="entry name" value="DPBB_RlpA_EXP_N-like"/>
    <property type="match status" value="1"/>
</dbReference>
<feature type="transmembrane region" description="Helical" evidence="3">
    <location>
        <begin position="93"/>
        <end position="116"/>
    </location>
</feature>
<feature type="compositionally biased region" description="Polar residues" evidence="2">
    <location>
        <begin position="25"/>
        <end position="37"/>
    </location>
</feature>
<keyword evidence="3" id="KW-1133">Transmembrane helix</keyword>
<accession>A0A3N4HLI9</accession>
<dbReference type="PANTHER" id="PTHR31836">
    <property type="match status" value="1"/>
</dbReference>
<keyword evidence="3" id="KW-0472">Membrane</keyword>
<feature type="region of interest" description="Disordered" evidence="2">
    <location>
        <begin position="1"/>
        <end position="47"/>
    </location>
</feature>
<gene>
    <name evidence="4" type="ORF">BJ508DRAFT_33147</name>
</gene>
<dbReference type="EMBL" id="ML119784">
    <property type="protein sequence ID" value="RPA74629.1"/>
    <property type="molecule type" value="Genomic_DNA"/>
</dbReference>
<keyword evidence="3" id="KW-0812">Transmembrane</keyword>